<dbReference type="RefSeq" id="WP_317225354.1">
    <property type="nucleotide sequence ID" value="NZ_JAWJEJ010000001.1"/>
</dbReference>
<sequence length="45" mass="5238">MRWIKRLDRSRANRHAIALECEMRFEALPIPGEATLVCVRRTLGT</sequence>
<dbReference type="EMBL" id="JAWJEJ010000001">
    <property type="protein sequence ID" value="MDV3456157.1"/>
    <property type="molecule type" value="Genomic_DNA"/>
</dbReference>
<dbReference type="Proteomes" id="UP001273531">
    <property type="component" value="Unassembled WGS sequence"/>
</dbReference>
<name>A0ABU3Y4M6_9SPHN</name>
<accession>A0ABU3Y4M6</accession>
<comment type="caution">
    <text evidence="1">The sequence shown here is derived from an EMBL/GenBank/DDBJ whole genome shotgun (WGS) entry which is preliminary data.</text>
</comment>
<organism evidence="1 2">
    <name type="scientific">Sphingomonas agrestis</name>
    <dbReference type="NCBI Taxonomy" id="3080540"/>
    <lineage>
        <taxon>Bacteria</taxon>
        <taxon>Pseudomonadati</taxon>
        <taxon>Pseudomonadota</taxon>
        <taxon>Alphaproteobacteria</taxon>
        <taxon>Sphingomonadales</taxon>
        <taxon>Sphingomonadaceae</taxon>
        <taxon>Sphingomonas</taxon>
    </lineage>
</organism>
<reference evidence="1 2" key="1">
    <citation type="submission" date="2023-10" db="EMBL/GenBank/DDBJ databases">
        <title>Sphingomonas sp. HF-S4 16S ribosomal RNA gene Genome sequencing and assembly.</title>
        <authorList>
            <person name="Lee H."/>
        </authorList>
    </citation>
    <scope>NUCLEOTIDE SEQUENCE [LARGE SCALE GENOMIC DNA]</scope>
    <source>
        <strain evidence="1 2">HF-S4</strain>
    </source>
</reference>
<gene>
    <name evidence="1" type="ORF">RZN05_04115</name>
</gene>
<protein>
    <submittedName>
        <fullName evidence="1">Uncharacterized protein</fullName>
    </submittedName>
</protein>
<proteinExistence type="predicted"/>
<evidence type="ECO:0000313" key="1">
    <source>
        <dbReference type="EMBL" id="MDV3456157.1"/>
    </source>
</evidence>
<keyword evidence="2" id="KW-1185">Reference proteome</keyword>
<evidence type="ECO:0000313" key="2">
    <source>
        <dbReference type="Proteomes" id="UP001273531"/>
    </source>
</evidence>